<dbReference type="Gene3D" id="6.10.250.690">
    <property type="match status" value="1"/>
</dbReference>
<accession>A0ABW1EDU8</accession>
<keyword evidence="3" id="KW-0805">Transcription regulation</keyword>
<dbReference type="EMBL" id="JBHSPH010000002">
    <property type="protein sequence ID" value="MFC5862179.1"/>
    <property type="molecule type" value="Genomic_DNA"/>
</dbReference>
<dbReference type="InterPro" id="IPR001867">
    <property type="entry name" value="OmpR/PhoB-type_DNA-bd"/>
</dbReference>
<dbReference type="PROSITE" id="PS51755">
    <property type="entry name" value="OMPR_PHOB"/>
    <property type="match status" value="1"/>
</dbReference>
<dbReference type="SUPFAM" id="SSF46894">
    <property type="entry name" value="C-terminal effector domain of the bipartite response regulators"/>
    <property type="match status" value="1"/>
</dbReference>
<keyword evidence="1 6" id="KW-0597">Phosphoprotein</keyword>
<evidence type="ECO:0000256" key="6">
    <source>
        <dbReference type="PROSITE-ProRule" id="PRU00169"/>
    </source>
</evidence>
<feature type="modified residue" description="4-aspartylphosphate" evidence="6">
    <location>
        <position position="52"/>
    </location>
</feature>
<evidence type="ECO:0000259" key="8">
    <source>
        <dbReference type="PROSITE" id="PS50110"/>
    </source>
</evidence>
<evidence type="ECO:0000256" key="2">
    <source>
        <dbReference type="ARBA" id="ARBA00023012"/>
    </source>
</evidence>
<organism evidence="10 11">
    <name type="scientific">Acidicapsa dinghuensis</name>
    <dbReference type="NCBI Taxonomy" id="2218256"/>
    <lineage>
        <taxon>Bacteria</taxon>
        <taxon>Pseudomonadati</taxon>
        <taxon>Acidobacteriota</taxon>
        <taxon>Terriglobia</taxon>
        <taxon>Terriglobales</taxon>
        <taxon>Acidobacteriaceae</taxon>
        <taxon>Acidicapsa</taxon>
    </lineage>
</organism>
<dbReference type="Gene3D" id="3.40.50.2300">
    <property type="match status" value="1"/>
</dbReference>
<evidence type="ECO:0000256" key="1">
    <source>
        <dbReference type="ARBA" id="ARBA00022553"/>
    </source>
</evidence>
<dbReference type="InterPro" id="IPR011006">
    <property type="entry name" value="CheY-like_superfamily"/>
</dbReference>
<dbReference type="CDD" id="cd00383">
    <property type="entry name" value="trans_reg_C"/>
    <property type="match status" value="1"/>
</dbReference>
<feature type="domain" description="Response regulatory" evidence="8">
    <location>
        <begin position="3"/>
        <end position="125"/>
    </location>
</feature>
<evidence type="ECO:0000256" key="5">
    <source>
        <dbReference type="ARBA" id="ARBA00023163"/>
    </source>
</evidence>
<evidence type="ECO:0000313" key="11">
    <source>
        <dbReference type="Proteomes" id="UP001596091"/>
    </source>
</evidence>
<dbReference type="Pfam" id="PF00486">
    <property type="entry name" value="Trans_reg_C"/>
    <property type="match status" value="1"/>
</dbReference>
<feature type="DNA-binding region" description="OmpR/PhoB-type" evidence="7">
    <location>
        <begin position="137"/>
        <end position="238"/>
    </location>
</feature>
<feature type="domain" description="OmpR/PhoB-type" evidence="9">
    <location>
        <begin position="137"/>
        <end position="238"/>
    </location>
</feature>
<dbReference type="RefSeq" id="WP_263338450.1">
    <property type="nucleotide sequence ID" value="NZ_JAGSYH010000004.1"/>
</dbReference>
<dbReference type="SMART" id="SM00448">
    <property type="entry name" value="REC"/>
    <property type="match status" value="1"/>
</dbReference>
<dbReference type="Proteomes" id="UP001596091">
    <property type="component" value="Unassembled WGS sequence"/>
</dbReference>
<evidence type="ECO:0000256" key="3">
    <source>
        <dbReference type="ARBA" id="ARBA00023015"/>
    </source>
</evidence>
<dbReference type="InterPro" id="IPR001789">
    <property type="entry name" value="Sig_transdc_resp-reg_receiver"/>
</dbReference>
<dbReference type="Gene3D" id="1.10.10.10">
    <property type="entry name" value="Winged helix-like DNA-binding domain superfamily/Winged helix DNA-binding domain"/>
    <property type="match status" value="1"/>
</dbReference>
<protein>
    <submittedName>
        <fullName evidence="10">Response regulator transcription factor</fullName>
    </submittedName>
</protein>
<dbReference type="Pfam" id="PF00072">
    <property type="entry name" value="Response_reg"/>
    <property type="match status" value="1"/>
</dbReference>
<dbReference type="InterPro" id="IPR036388">
    <property type="entry name" value="WH-like_DNA-bd_sf"/>
</dbReference>
<dbReference type="InterPro" id="IPR039420">
    <property type="entry name" value="WalR-like"/>
</dbReference>
<dbReference type="SUPFAM" id="SSF52172">
    <property type="entry name" value="CheY-like"/>
    <property type="match status" value="1"/>
</dbReference>
<proteinExistence type="predicted"/>
<reference evidence="11" key="1">
    <citation type="journal article" date="2019" name="Int. J. Syst. Evol. Microbiol.">
        <title>The Global Catalogue of Microorganisms (GCM) 10K type strain sequencing project: providing services to taxonomists for standard genome sequencing and annotation.</title>
        <authorList>
            <consortium name="The Broad Institute Genomics Platform"/>
            <consortium name="The Broad Institute Genome Sequencing Center for Infectious Disease"/>
            <person name="Wu L."/>
            <person name="Ma J."/>
        </authorList>
    </citation>
    <scope>NUCLEOTIDE SEQUENCE [LARGE SCALE GENOMIC DNA]</scope>
    <source>
        <strain evidence="11">JCM 4087</strain>
    </source>
</reference>
<dbReference type="PANTHER" id="PTHR48111:SF1">
    <property type="entry name" value="TWO-COMPONENT RESPONSE REGULATOR ORR33"/>
    <property type="match status" value="1"/>
</dbReference>
<keyword evidence="2" id="KW-0902">Two-component regulatory system</keyword>
<dbReference type="InterPro" id="IPR016032">
    <property type="entry name" value="Sig_transdc_resp-reg_C-effctor"/>
</dbReference>
<gene>
    <name evidence="10" type="ORF">ACFPT7_07735</name>
</gene>
<name>A0ABW1EDU8_9BACT</name>
<dbReference type="PANTHER" id="PTHR48111">
    <property type="entry name" value="REGULATOR OF RPOS"/>
    <property type="match status" value="1"/>
</dbReference>
<comment type="caution">
    <text evidence="10">The sequence shown here is derived from an EMBL/GenBank/DDBJ whole genome shotgun (WGS) entry which is preliminary data.</text>
</comment>
<sequence>MKSLLLVDDELEMSVEIKRKLERAKFHVELARDVESAQDLVDKTHFDLIILDLNLKEENEGSPNPAHGTGLVRQFRAAGINVPILVHSVMSGEFHMTASLDAGADEYIIKRGESFRVLLARIQAHFRRDERLLGTKSPTTRWVATNQIKVDRQERQLAVGTTFIELSVQQTKIMAALAASPSKIFTSEELLAIAWGKDVRRETSALDTILYRLRQKFEKANVQDLIENVRGQGYRLAVTSVAAAQ</sequence>
<keyword evidence="11" id="KW-1185">Reference proteome</keyword>
<dbReference type="SMART" id="SM00862">
    <property type="entry name" value="Trans_reg_C"/>
    <property type="match status" value="1"/>
</dbReference>
<evidence type="ECO:0000313" key="10">
    <source>
        <dbReference type="EMBL" id="MFC5862179.1"/>
    </source>
</evidence>
<evidence type="ECO:0000256" key="7">
    <source>
        <dbReference type="PROSITE-ProRule" id="PRU01091"/>
    </source>
</evidence>
<evidence type="ECO:0000256" key="4">
    <source>
        <dbReference type="ARBA" id="ARBA00023125"/>
    </source>
</evidence>
<evidence type="ECO:0000259" key="9">
    <source>
        <dbReference type="PROSITE" id="PS51755"/>
    </source>
</evidence>
<dbReference type="PROSITE" id="PS50110">
    <property type="entry name" value="RESPONSE_REGULATORY"/>
    <property type="match status" value="1"/>
</dbReference>
<keyword evidence="4 7" id="KW-0238">DNA-binding</keyword>
<keyword evidence="5" id="KW-0804">Transcription</keyword>